<dbReference type="EMBL" id="CZVU01000090">
    <property type="protein sequence ID" value="CUT04417.1"/>
    <property type="molecule type" value="Genomic_DNA"/>
</dbReference>
<name>A0A656D9X5_KRYT1</name>
<dbReference type="RefSeq" id="WP_143713443.1">
    <property type="nucleotide sequence ID" value="NZ_CZVU01000090.1"/>
</dbReference>
<dbReference type="AlphaFoldDB" id="A0A656D9X5"/>
<evidence type="ECO:0000313" key="2">
    <source>
        <dbReference type="Proteomes" id="UP000243065"/>
    </source>
</evidence>
<evidence type="ECO:0000313" key="1">
    <source>
        <dbReference type="EMBL" id="CUT04417.1"/>
    </source>
</evidence>
<protein>
    <submittedName>
        <fullName evidence="1">Uncharacterized protein</fullName>
    </submittedName>
</protein>
<gene>
    <name evidence="1" type="ORF">JGI24_01488</name>
</gene>
<sequence length="64" mass="7169">MKREIFKLGLILTFAILFLGFVSYAPTIAVIQLVKNKAYHKPPKIEEWKPAQKGLGLESGALIK</sequence>
<keyword evidence="2" id="KW-1185">Reference proteome</keyword>
<reference evidence="1 2" key="1">
    <citation type="submission" date="2015-11" db="EMBL/GenBank/DDBJ databases">
        <authorList>
            <person name="Varghese N."/>
        </authorList>
    </citation>
    <scope>NUCLEOTIDE SEQUENCE [LARGE SCALE GENOMIC DNA]</scope>
    <source>
        <strain evidence="1 2">JGI-24</strain>
    </source>
</reference>
<proteinExistence type="predicted"/>
<accession>A0A656D9X5</accession>
<feature type="non-terminal residue" evidence="1">
    <location>
        <position position="64"/>
    </location>
</feature>
<dbReference type="Proteomes" id="UP000243065">
    <property type="component" value="Unassembled WGS sequence"/>
</dbReference>
<organism evidence="1 2">
    <name type="scientific">Kryptobacter tengchongensis</name>
    <dbReference type="NCBI Taxonomy" id="1643429"/>
    <lineage>
        <taxon>Bacteria</taxon>
        <taxon>Pseudomonadati</taxon>
        <taxon>Candidatus Kryptoniota</taxon>
        <taxon>Candidatus Kryptobacter</taxon>
    </lineage>
</organism>